<evidence type="ECO:0000256" key="2">
    <source>
        <dbReference type="SAM" id="Phobius"/>
    </source>
</evidence>
<evidence type="ECO:0000313" key="4">
    <source>
        <dbReference type="Proteomes" id="UP001602123"/>
    </source>
</evidence>
<feature type="region of interest" description="Disordered" evidence="1">
    <location>
        <begin position="153"/>
        <end position="173"/>
    </location>
</feature>
<keyword evidence="4" id="KW-1185">Reference proteome</keyword>
<keyword evidence="2" id="KW-0812">Transmembrane</keyword>
<evidence type="ECO:0000313" key="3">
    <source>
        <dbReference type="EMBL" id="MFF4216815.1"/>
    </source>
</evidence>
<name>A0ABW6TW67_9ACTN</name>
<keyword evidence="2" id="KW-0472">Membrane</keyword>
<feature type="transmembrane region" description="Helical" evidence="2">
    <location>
        <begin position="6"/>
        <end position="27"/>
    </location>
</feature>
<accession>A0ABW6TW67</accession>
<proteinExistence type="predicted"/>
<protein>
    <submittedName>
        <fullName evidence="3">Uncharacterized protein</fullName>
    </submittedName>
</protein>
<keyword evidence="2" id="KW-1133">Transmembrane helix</keyword>
<reference evidence="3 4" key="1">
    <citation type="submission" date="2024-10" db="EMBL/GenBank/DDBJ databases">
        <title>The Natural Products Discovery Center: Release of the First 8490 Sequenced Strains for Exploring Actinobacteria Biosynthetic Diversity.</title>
        <authorList>
            <person name="Kalkreuter E."/>
            <person name="Kautsar S.A."/>
            <person name="Yang D."/>
            <person name="Bader C.D."/>
            <person name="Teijaro C.N."/>
            <person name="Fluegel L."/>
            <person name="Davis C.M."/>
            <person name="Simpson J.R."/>
            <person name="Lauterbach L."/>
            <person name="Steele A.D."/>
            <person name="Gui C."/>
            <person name="Meng S."/>
            <person name="Li G."/>
            <person name="Viehrig K."/>
            <person name="Ye F."/>
            <person name="Su P."/>
            <person name="Kiefer A.F."/>
            <person name="Nichols A."/>
            <person name="Cepeda A.J."/>
            <person name="Yan W."/>
            <person name="Fan B."/>
            <person name="Jiang Y."/>
            <person name="Adhikari A."/>
            <person name="Zheng C.-J."/>
            <person name="Schuster L."/>
            <person name="Cowan T.M."/>
            <person name="Smanski M.J."/>
            <person name="Chevrette M.G."/>
            <person name="De Carvalho L.P.S."/>
            <person name="Shen B."/>
        </authorList>
    </citation>
    <scope>NUCLEOTIDE SEQUENCE [LARGE SCALE GENOMIC DNA]</scope>
    <source>
        <strain evidence="3 4">NPDC001650</strain>
    </source>
</reference>
<dbReference type="RefSeq" id="WP_302862408.1">
    <property type="nucleotide sequence ID" value="NZ_JBIAUT010000003.1"/>
</dbReference>
<comment type="caution">
    <text evidence="3">The sequence shown here is derived from an EMBL/GenBank/DDBJ whole genome shotgun (WGS) entry which is preliminary data.</text>
</comment>
<gene>
    <name evidence="3" type="ORF">ACFYZM_11100</name>
</gene>
<dbReference type="Proteomes" id="UP001602123">
    <property type="component" value="Unassembled WGS sequence"/>
</dbReference>
<sequence>MAGDQTSVFSVWILPAVVCAPVTWVGLVHRFRGQGRLLGTVRSASSALAVVLWTSAMAALVSGLLLPHASSVPGSVTVGVAAGAGLVPKRRAEQAEHQVMAILTLGHSLLISSLIDRLQTDRAEWCARLADGFDNCWELDVFADRVARHLKSRVEVPGRSSRSKNGPGSSIDARYEEVRAAVQRADTLETEIEKACSDEQRERTREEIGRTLRAFGEAEHLCARLLELAHAHGKRSDDEKILELRRQPLYVAAAGPSAG</sequence>
<dbReference type="EMBL" id="JBIAUT010000003">
    <property type="protein sequence ID" value="MFF4216815.1"/>
    <property type="molecule type" value="Genomic_DNA"/>
</dbReference>
<evidence type="ECO:0000256" key="1">
    <source>
        <dbReference type="SAM" id="MobiDB-lite"/>
    </source>
</evidence>
<feature type="transmembrane region" description="Helical" evidence="2">
    <location>
        <begin position="47"/>
        <end position="66"/>
    </location>
</feature>
<organism evidence="3 4">
    <name type="scientific">Streptomyces nondiastaticus</name>
    <dbReference type="NCBI Taxonomy" id="3154512"/>
    <lineage>
        <taxon>Bacteria</taxon>
        <taxon>Bacillati</taxon>
        <taxon>Actinomycetota</taxon>
        <taxon>Actinomycetes</taxon>
        <taxon>Kitasatosporales</taxon>
        <taxon>Streptomycetaceae</taxon>
        <taxon>Streptomyces</taxon>
    </lineage>
</organism>